<dbReference type="AlphaFoldDB" id="A0A0E9R2T9"/>
<accession>A0A0E9R2T9</accession>
<organism evidence="1">
    <name type="scientific">Anguilla anguilla</name>
    <name type="common">European freshwater eel</name>
    <name type="synonym">Muraena anguilla</name>
    <dbReference type="NCBI Taxonomy" id="7936"/>
    <lineage>
        <taxon>Eukaryota</taxon>
        <taxon>Metazoa</taxon>
        <taxon>Chordata</taxon>
        <taxon>Craniata</taxon>
        <taxon>Vertebrata</taxon>
        <taxon>Euteleostomi</taxon>
        <taxon>Actinopterygii</taxon>
        <taxon>Neopterygii</taxon>
        <taxon>Teleostei</taxon>
        <taxon>Anguilliformes</taxon>
        <taxon>Anguillidae</taxon>
        <taxon>Anguilla</taxon>
    </lineage>
</organism>
<protein>
    <submittedName>
        <fullName evidence="1">Uncharacterized protein</fullName>
    </submittedName>
</protein>
<evidence type="ECO:0000313" key="1">
    <source>
        <dbReference type="EMBL" id="JAH23077.1"/>
    </source>
</evidence>
<reference evidence="1" key="2">
    <citation type="journal article" date="2015" name="Fish Shellfish Immunol.">
        <title>Early steps in the European eel (Anguilla anguilla)-Vibrio vulnificus interaction in the gills: Role of the RtxA13 toxin.</title>
        <authorList>
            <person name="Callol A."/>
            <person name="Pajuelo D."/>
            <person name="Ebbesson L."/>
            <person name="Teles M."/>
            <person name="MacKenzie S."/>
            <person name="Amaro C."/>
        </authorList>
    </citation>
    <scope>NUCLEOTIDE SEQUENCE</scope>
</reference>
<name>A0A0E9R2T9_ANGAN</name>
<reference evidence="1" key="1">
    <citation type="submission" date="2014-11" db="EMBL/GenBank/DDBJ databases">
        <authorList>
            <person name="Amaro Gonzalez C."/>
        </authorList>
    </citation>
    <scope>NUCLEOTIDE SEQUENCE</scope>
</reference>
<dbReference type="EMBL" id="GBXM01085500">
    <property type="protein sequence ID" value="JAH23077.1"/>
    <property type="molecule type" value="Transcribed_RNA"/>
</dbReference>
<sequence>MTRLLELLKTMLGATEATNQRRSILF</sequence>
<proteinExistence type="predicted"/>